<dbReference type="GO" id="GO:0005840">
    <property type="term" value="C:ribosome"/>
    <property type="evidence" value="ECO:0007669"/>
    <property type="project" value="UniProtKB-KW"/>
</dbReference>
<dbReference type="EMBL" id="JBHPBY010000118">
    <property type="protein sequence ID" value="MFC1850707.1"/>
    <property type="molecule type" value="Genomic_DNA"/>
</dbReference>
<accession>A0ABV6YWW4</accession>
<dbReference type="InterPro" id="IPR023574">
    <property type="entry name" value="Ribosomal_uL4_dom_sf"/>
</dbReference>
<organism evidence="6 7">
    <name type="scientific">candidate division CSSED10-310 bacterium</name>
    <dbReference type="NCBI Taxonomy" id="2855610"/>
    <lineage>
        <taxon>Bacteria</taxon>
        <taxon>Bacteria division CSSED10-310</taxon>
    </lineage>
</organism>
<evidence type="ECO:0000256" key="3">
    <source>
        <dbReference type="ARBA" id="ARBA00023274"/>
    </source>
</evidence>
<evidence type="ECO:0000313" key="7">
    <source>
        <dbReference type="Proteomes" id="UP001594351"/>
    </source>
</evidence>
<dbReference type="PANTHER" id="PTHR10746">
    <property type="entry name" value="50S RIBOSOMAL PROTEIN L4"/>
    <property type="match status" value="1"/>
</dbReference>
<dbReference type="SUPFAM" id="SSF52166">
    <property type="entry name" value="Ribosomal protein L4"/>
    <property type="match status" value="1"/>
</dbReference>
<evidence type="ECO:0000313" key="6">
    <source>
        <dbReference type="EMBL" id="MFC1850707.1"/>
    </source>
</evidence>
<proteinExistence type="inferred from homology"/>
<dbReference type="NCBIfam" id="TIGR03953">
    <property type="entry name" value="rplD_bact"/>
    <property type="match status" value="1"/>
</dbReference>
<keyword evidence="7" id="KW-1185">Reference proteome</keyword>
<protein>
    <recommendedName>
        <fullName evidence="4 5">Large ribosomal subunit protein uL4</fullName>
    </recommendedName>
</protein>
<dbReference type="Gene3D" id="3.40.1370.10">
    <property type="match status" value="1"/>
</dbReference>
<dbReference type="Proteomes" id="UP001594351">
    <property type="component" value="Unassembled WGS sequence"/>
</dbReference>
<dbReference type="HAMAP" id="MF_01328_B">
    <property type="entry name" value="Ribosomal_uL4_B"/>
    <property type="match status" value="1"/>
</dbReference>
<dbReference type="PANTHER" id="PTHR10746:SF6">
    <property type="entry name" value="LARGE RIBOSOMAL SUBUNIT PROTEIN UL4M"/>
    <property type="match status" value="1"/>
</dbReference>
<name>A0ABV6YWW4_UNCC1</name>
<evidence type="ECO:0000256" key="5">
    <source>
        <dbReference type="HAMAP-Rule" id="MF_01328"/>
    </source>
</evidence>
<evidence type="ECO:0000256" key="4">
    <source>
        <dbReference type="ARBA" id="ARBA00035244"/>
    </source>
</evidence>
<comment type="similarity">
    <text evidence="1 5">Belongs to the universal ribosomal protein uL4 family.</text>
</comment>
<comment type="caution">
    <text evidence="6">The sequence shown here is derived from an EMBL/GenBank/DDBJ whole genome shotgun (WGS) entry which is preliminary data.</text>
</comment>
<dbReference type="InterPro" id="IPR013005">
    <property type="entry name" value="Ribosomal_uL4-like"/>
</dbReference>
<dbReference type="Pfam" id="PF00573">
    <property type="entry name" value="Ribosomal_L4"/>
    <property type="match status" value="1"/>
</dbReference>
<dbReference type="InterPro" id="IPR002136">
    <property type="entry name" value="Ribosomal_uL4"/>
</dbReference>
<evidence type="ECO:0000256" key="2">
    <source>
        <dbReference type="ARBA" id="ARBA00022980"/>
    </source>
</evidence>
<keyword evidence="2 5" id="KW-0689">Ribosomal protein</keyword>
<keyword evidence="5" id="KW-0694">RNA-binding</keyword>
<keyword evidence="3 5" id="KW-0687">Ribonucleoprotein</keyword>
<reference evidence="6 7" key="1">
    <citation type="submission" date="2024-09" db="EMBL/GenBank/DDBJ databases">
        <title>Laminarin stimulates single cell rates of sulfate reduction while oxygen inhibits transcriptomic activity in coastal marine sediment.</title>
        <authorList>
            <person name="Lindsay M."/>
            <person name="Orcutt B."/>
            <person name="Emerson D."/>
            <person name="Stepanauskas R."/>
            <person name="D'Angelo T."/>
        </authorList>
    </citation>
    <scope>NUCLEOTIDE SEQUENCE [LARGE SCALE GENOMIC DNA]</scope>
    <source>
        <strain evidence="6">SAG AM-311-K15</strain>
    </source>
</reference>
<gene>
    <name evidence="5 6" type="primary">rplD</name>
    <name evidence="6" type="ORF">ACFL27_10990</name>
</gene>
<comment type="subunit">
    <text evidence="5">Part of the 50S ribosomal subunit.</text>
</comment>
<comment type="function">
    <text evidence="5">One of the primary rRNA binding proteins, this protein initially binds near the 5'-end of the 23S rRNA. It is important during the early stages of 50S assembly. It makes multiple contacts with different domains of the 23S rRNA in the assembled 50S subunit and ribosome.</text>
</comment>
<keyword evidence="5" id="KW-0699">rRNA-binding</keyword>
<evidence type="ECO:0000256" key="1">
    <source>
        <dbReference type="ARBA" id="ARBA00010528"/>
    </source>
</evidence>
<sequence length="209" mass="23872">MPTVNVVDTNLNKVEEVTLSDSIFNQEPHHYAMQQVVRAQMATKRRGTAKTKSRGEVTYTNAKLYRQKGTGRARAGSERSPIRVGGGVIFGPMPRSFAINVPRKVRRIGIISALSQKFKSNDLIIVEHCAVESGKTRDFVEQWQKLVQGQKVKTLFVIPQKDEMMWRSTRNVKLVKLTFPDKLNVYDLLYYQKLVITREALTKIEEVYG</sequence>
<comment type="function">
    <text evidence="5">Forms part of the polypeptide exit tunnel.</text>
</comment>